<dbReference type="PANTHER" id="PTHR48420:SF1">
    <property type="entry name" value="NON-HAEM DIOXYGENASE N-TERMINAL DOMAIN-CONTAINING PROTEIN"/>
    <property type="match status" value="1"/>
</dbReference>
<dbReference type="Gene3D" id="2.60.120.330">
    <property type="entry name" value="B-lactam Antibiotic, Isopenicillin N Synthase, Chain"/>
    <property type="match status" value="1"/>
</dbReference>
<gene>
    <name evidence="1" type="ORF">I306_05970</name>
</gene>
<dbReference type="SUPFAM" id="SSF51197">
    <property type="entry name" value="Clavaminate synthase-like"/>
    <property type="match status" value="1"/>
</dbReference>
<protein>
    <recommendedName>
        <fullName evidence="3">Non-haem dioxygenase N-terminal domain-containing protein</fullName>
    </recommendedName>
</protein>
<sequence length="262" mass="29057">MSHLKPVTISYSSLAFGGKKEDLQQQVFHALGTHKDALGIVLISGKYSTWVGEGHELMNVCRSTSSIPLSSREALPISAPTCKYARKRAGKARKAGDVLHVWLVSWQGDHERDVQKGSYYANPLMDHPIVSDETRLAYPEYYAGNIWPKGMSGLEDFEQTFKELGKLIFDVGVLLARVCDNFVTPTLANPEGTLSSLIAKSKSSKARLLHYYPEDPNNLPIDDNMFNDALCGTHLDHSLLTGLCKLSTTSLSTWNYHQSLMP</sequence>
<evidence type="ECO:0000313" key="1">
    <source>
        <dbReference type="EMBL" id="KIR77033.1"/>
    </source>
</evidence>
<evidence type="ECO:0000313" key="2">
    <source>
        <dbReference type="Proteomes" id="UP000054272"/>
    </source>
</evidence>
<proteinExistence type="predicted"/>
<accession>A0ABR5BNC3</accession>
<dbReference type="PANTHER" id="PTHR48420">
    <property type="entry name" value="NON-HAEM DIOXYGENASE N-TERMINAL DOMAIN-CONTAINING PROTEIN"/>
    <property type="match status" value="1"/>
</dbReference>
<evidence type="ECO:0008006" key="3">
    <source>
        <dbReference type="Google" id="ProtNLM"/>
    </source>
</evidence>
<keyword evidence="2" id="KW-1185">Reference proteome</keyword>
<dbReference type="EMBL" id="KN848765">
    <property type="protein sequence ID" value="KIR77033.1"/>
    <property type="molecule type" value="Genomic_DNA"/>
</dbReference>
<dbReference type="InterPro" id="IPR027443">
    <property type="entry name" value="IPNS-like_sf"/>
</dbReference>
<reference evidence="1 2" key="1">
    <citation type="submission" date="2015-01" db="EMBL/GenBank/DDBJ databases">
        <title>The Genome Sequence of Cryptococcus gattii EJB2.</title>
        <authorList>
            <consortium name="The Broad Institute Genomics Platform"/>
            <person name="Cuomo C."/>
            <person name="Litvintseva A."/>
            <person name="Chen Y."/>
            <person name="Heitman J."/>
            <person name="Sun S."/>
            <person name="Springer D."/>
            <person name="Dromer F."/>
            <person name="Young S."/>
            <person name="Zeng Q."/>
            <person name="Gargeya S."/>
            <person name="Abouelleil A."/>
            <person name="Alvarado L."/>
            <person name="Chapman S.B."/>
            <person name="Gainer-Dewar J."/>
            <person name="Goldberg J."/>
            <person name="Griggs A."/>
            <person name="Gujja S."/>
            <person name="Hansen M."/>
            <person name="Howarth C."/>
            <person name="Imamovic A."/>
            <person name="Larimer J."/>
            <person name="Murphy C."/>
            <person name="Naylor J."/>
            <person name="Pearson M."/>
            <person name="Priest M."/>
            <person name="Roberts A."/>
            <person name="Saif S."/>
            <person name="Shea T."/>
            <person name="Sykes S."/>
            <person name="Wortman J."/>
            <person name="Nusbaum C."/>
            <person name="Birren B."/>
        </authorList>
    </citation>
    <scope>NUCLEOTIDE SEQUENCE [LARGE SCALE GENOMIC DNA]</scope>
    <source>
        <strain evidence="1 2">EJB2</strain>
    </source>
</reference>
<dbReference type="Proteomes" id="UP000054272">
    <property type="component" value="Unassembled WGS sequence"/>
</dbReference>
<organism evidence="1 2">
    <name type="scientific">Cryptococcus gattii EJB2</name>
    <dbReference type="NCBI Taxonomy" id="1296103"/>
    <lineage>
        <taxon>Eukaryota</taxon>
        <taxon>Fungi</taxon>
        <taxon>Dikarya</taxon>
        <taxon>Basidiomycota</taxon>
        <taxon>Agaricomycotina</taxon>
        <taxon>Tremellomycetes</taxon>
        <taxon>Tremellales</taxon>
        <taxon>Cryptococcaceae</taxon>
        <taxon>Cryptococcus</taxon>
        <taxon>Cryptococcus gattii species complex</taxon>
    </lineage>
</organism>
<name>A0ABR5BNC3_9TREE</name>